<dbReference type="Proteomes" id="UP000636960">
    <property type="component" value="Unassembled WGS sequence"/>
</dbReference>
<feature type="chain" id="PRO_5038139411" evidence="1">
    <location>
        <begin position="27"/>
        <end position="414"/>
    </location>
</feature>
<accession>A0A919MV67</accession>
<dbReference type="AlphaFoldDB" id="A0A919MV67"/>
<sequence>MRKLAALAAVVVVALGGGLTALNASAEEIQAEACARPSGETPQVQVTEVSVGVPVIGYGREGDTEALPMAIAATPDGGSWLAWLGTDSKVYLGRLGCDDQLTGTPTSYEGIDLQDVQADADGGVLLLTRRGDCGEGPLCGGSSSPCNTMHMIRFDNTGAQVWDRQVTNLSATVGGYDNGARFIWWYQHHGRLAYDGSNYAAYFGVAITVQNGSCVDIHEGDRMQVVDAAGNLLRGHDSFEVGCSHAWTSRIVWDPRTGHFVMVCATDNNCRIAQPNPYRTVAAGTCDGTLFGGDLVLASTAGYWTAWSQGGQVRLEHFTTGASDTTVRTGAASAHPHLVAYGQRMLLTWESGSGMAAQVYDAGTGAPVGAQFSIAARDHAYQAFKPYPDGSAAYPAAGSTSTSIKIARVLPLNG</sequence>
<dbReference type="RefSeq" id="WP_239162455.1">
    <property type="nucleotide sequence ID" value="NZ_BOMV01000006.1"/>
</dbReference>
<dbReference type="EMBL" id="BOMV01000006">
    <property type="protein sequence ID" value="GIE93305.1"/>
    <property type="molecule type" value="Genomic_DNA"/>
</dbReference>
<proteinExistence type="predicted"/>
<comment type="caution">
    <text evidence="2">The sequence shown here is derived from an EMBL/GenBank/DDBJ whole genome shotgun (WGS) entry which is preliminary data.</text>
</comment>
<keyword evidence="1" id="KW-0732">Signal</keyword>
<keyword evidence="3" id="KW-1185">Reference proteome</keyword>
<evidence type="ECO:0000313" key="2">
    <source>
        <dbReference type="EMBL" id="GIE93305.1"/>
    </source>
</evidence>
<organism evidence="2 3">
    <name type="scientific">Paractinoplanes rishiriensis</name>
    <dbReference type="NCBI Taxonomy" id="1050105"/>
    <lineage>
        <taxon>Bacteria</taxon>
        <taxon>Bacillati</taxon>
        <taxon>Actinomycetota</taxon>
        <taxon>Actinomycetes</taxon>
        <taxon>Micromonosporales</taxon>
        <taxon>Micromonosporaceae</taxon>
        <taxon>Paractinoplanes</taxon>
    </lineage>
</organism>
<reference evidence="2" key="1">
    <citation type="submission" date="2021-01" db="EMBL/GenBank/DDBJ databases">
        <title>Whole genome shotgun sequence of Actinoplanes rishiriensis NBRC 108556.</title>
        <authorList>
            <person name="Komaki H."/>
            <person name="Tamura T."/>
        </authorList>
    </citation>
    <scope>NUCLEOTIDE SEQUENCE</scope>
    <source>
        <strain evidence="2">NBRC 108556</strain>
    </source>
</reference>
<feature type="signal peptide" evidence="1">
    <location>
        <begin position="1"/>
        <end position="26"/>
    </location>
</feature>
<name>A0A919MV67_9ACTN</name>
<protein>
    <submittedName>
        <fullName evidence="2">Uncharacterized protein</fullName>
    </submittedName>
</protein>
<evidence type="ECO:0000256" key="1">
    <source>
        <dbReference type="SAM" id="SignalP"/>
    </source>
</evidence>
<gene>
    <name evidence="2" type="ORF">Ari01nite_07700</name>
</gene>
<evidence type="ECO:0000313" key="3">
    <source>
        <dbReference type="Proteomes" id="UP000636960"/>
    </source>
</evidence>